<feature type="chain" id="PRO_5024958627" evidence="1">
    <location>
        <begin position="21"/>
        <end position="123"/>
    </location>
</feature>
<dbReference type="Proteomes" id="UP000326565">
    <property type="component" value="Unassembled WGS sequence"/>
</dbReference>
<dbReference type="AlphaFoldDB" id="A0A5N5XDH3"/>
<name>A0A5N5XDH3_9EURO</name>
<gene>
    <name evidence="2" type="ORF">BDV29DRAFT_153040</name>
</gene>
<dbReference type="EMBL" id="ML732161">
    <property type="protein sequence ID" value="KAB8078117.1"/>
    <property type="molecule type" value="Genomic_DNA"/>
</dbReference>
<protein>
    <submittedName>
        <fullName evidence="2">Uncharacterized protein</fullName>
    </submittedName>
</protein>
<keyword evidence="3" id="KW-1185">Reference proteome</keyword>
<keyword evidence="1" id="KW-0732">Signal</keyword>
<accession>A0A5N5XDH3</accession>
<evidence type="ECO:0000256" key="1">
    <source>
        <dbReference type="SAM" id="SignalP"/>
    </source>
</evidence>
<dbReference type="OrthoDB" id="4338748at2759"/>
<sequence>MKISAILITAMGLLARPGIGSPVPDSSEGSDIEPQACVAIKVFQEFDFKGASYSECLAPKKFHEIRTGFRKNAGSFAVNTKGYVCTPGTPDHRSCKGAVFPGLKRLPNWCVNNIGNYYCTFTN</sequence>
<evidence type="ECO:0000313" key="2">
    <source>
        <dbReference type="EMBL" id="KAB8078117.1"/>
    </source>
</evidence>
<proteinExistence type="predicted"/>
<organism evidence="2 3">
    <name type="scientific">Aspergillus leporis</name>
    <dbReference type="NCBI Taxonomy" id="41062"/>
    <lineage>
        <taxon>Eukaryota</taxon>
        <taxon>Fungi</taxon>
        <taxon>Dikarya</taxon>
        <taxon>Ascomycota</taxon>
        <taxon>Pezizomycotina</taxon>
        <taxon>Eurotiomycetes</taxon>
        <taxon>Eurotiomycetidae</taxon>
        <taxon>Eurotiales</taxon>
        <taxon>Aspergillaceae</taxon>
        <taxon>Aspergillus</taxon>
        <taxon>Aspergillus subgen. Circumdati</taxon>
    </lineage>
</organism>
<reference evidence="2 3" key="1">
    <citation type="submission" date="2019-04" db="EMBL/GenBank/DDBJ databases">
        <title>Friends and foes A comparative genomics study of 23 Aspergillus species from section Flavi.</title>
        <authorList>
            <consortium name="DOE Joint Genome Institute"/>
            <person name="Kjaerbolling I."/>
            <person name="Vesth T."/>
            <person name="Frisvad J.C."/>
            <person name="Nybo J.L."/>
            <person name="Theobald S."/>
            <person name="Kildgaard S."/>
            <person name="Isbrandt T."/>
            <person name="Kuo A."/>
            <person name="Sato A."/>
            <person name="Lyhne E.K."/>
            <person name="Kogle M.E."/>
            <person name="Wiebenga A."/>
            <person name="Kun R.S."/>
            <person name="Lubbers R.J."/>
            <person name="Makela M.R."/>
            <person name="Barry K."/>
            <person name="Chovatia M."/>
            <person name="Clum A."/>
            <person name="Daum C."/>
            <person name="Haridas S."/>
            <person name="He G."/>
            <person name="LaButti K."/>
            <person name="Lipzen A."/>
            <person name="Mondo S."/>
            <person name="Riley R."/>
            <person name="Salamov A."/>
            <person name="Simmons B.A."/>
            <person name="Magnuson J.K."/>
            <person name="Henrissat B."/>
            <person name="Mortensen U.H."/>
            <person name="Larsen T.O."/>
            <person name="Devries R.P."/>
            <person name="Grigoriev I.V."/>
            <person name="Machida M."/>
            <person name="Baker S.E."/>
            <person name="Andersen M.R."/>
        </authorList>
    </citation>
    <scope>NUCLEOTIDE SEQUENCE [LARGE SCALE GENOMIC DNA]</scope>
    <source>
        <strain evidence="2 3">CBS 151.66</strain>
    </source>
</reference>
<evidence type="ECO:0000313" key="3">
    <source>
        <dbReference type="Proteomes" id="UP000326565"/>
    </source>
</evidence>
<feature type="signal peptide" evidence="1">
    <location>
        <begin position="1"/>
        <end position="20"/>
    </location>
</feature>